<evidence type="ECO:0000313" key="7">
    <source>
        <dbReference type="EMBL" id="PTX44181.1"/>
    </source>
</evidence>
<gene>
    <name evidence="7" type="ORF">C8P64_0151</name>
</gene>
<name>A0A2T6AK47_9FLAO</name>
<dbReference type="InterPro" id="IPR013762">
    <property type="entry name" value="Integrase-like_cat_sf"/>
</dbReference>
<dbReference type="GO" id="GO:0003677">
    <property type="term" value="F:DNA binding"/>
    <property type="evidence" value="ECO:0007669"/>
    <property type="project" value="UniProtKB-KW"/>
</dbReference>
<evidence type="ECO:0000259" key="5">
    <source>
        <dbReference type="Pfam" id="PF00589"/>
    </source>
</evidence>
<evidence type="ECO:0000259" key="6">
    <source>
        <dbReference type="Pfam" id="PF13102"/>
    </source>
</evidence>
<keyword evidence="4" id="KW-0175">Coiled coil</keyword>
<dbReference type="GO" id="GO:0015074">
    <property type="term" value="P:DNA integration"/>
    <property type="evidence" value="ECO:0007669"/>
    <property type="project" value="InterPro"/>
</dbReference>
<evidence type="ECO:0000256" key="1">
    <source>
        <dbReference type="ARBA" id="ARBA00008857"/>
    </source>
</evidence>
<dbReference type="RefSeq" id="WP_108170155.1">
    <property type="nucleotide sequence ID" value="NZ_QBKQ01000001.1"/>
</dbReference>
<dbReference type="InterPro" id="IPR011010">
    <property type="entry name" value="DNA_brk_join_enz"/>
</dbReference>
<dbReference type="GO" id="GO:0006310">
    <property type="term" value="P:DNA recombination"/>
    <property type="evidence" value="ECO:0007669"/>
    <property type="project" value="UniProtKB-KW"/>
</dbReference>
<reference evidence="7 8" key="1">
    <citation type="submission" date="2018-04" db="EMBL/GenBank/DDBJ databases">
        <title>Genomic Encyclopedia of Archaeal and Bacterial Type Strains, Phase II (KMG-II): from individual species to whole genera.</title>
        <authorList>
            <person name="Goeker M."/>
        </authorList>
    </citation>
    <scope>NUCLEOTIDE SEQUENCE [LARGE SCALE GENOMIC DNA]</scope>
    <source>
        <strain evidence="7 8">DSM 23082</strain>
    </source>
</reference>
<dbReference type="InterPro" id="IPR025269">
    <property type="entry name" value="SAM-like_dom"/>
</dbReference>
<organism evidence="7 8">
    <name type="scientific">Christiangramia gaetbulicola</name>
    <dbReference type="NCBI Taxonomy" id="703340"/>
    <lineage>
        <taxon>Bacteria</taxon>
        <taxon>Pseudomonadati</taxon>
        <taxon>Bacteroidota</taxon>
        <taxon>Flavobacteriia</taxon>
        <taxon>Flavobacteriales</taxon>
        <taxon>Flavobacteriaceae</taxon>
        <taxon>Christiangramia</taxon>
    </lineage>
</organism>
<dbReference type="AlphaFoldDB" id="A0A2T6AK47"/>
<dbReference type="Gene3D" id="1.10.150.130">
    <property type="match status" value="1"/>
</dbReference>
<dbReference type="EMBL" id="QBKQ01000001">
    <property type="protein sequence ID" value="PTX44181.1"/>
    <property type="molecule type" value="Genomic_DNA"/>
</dbReference>
<dbReference type="OrthoDB" id="892893at2"/>
<feature type="domain" description="Phage integrase SAM-like" evidence="6">
    <location>
        <begin position="118"/>
        <end position="205"/>
    </location>
</feature>
<keyword evidence="2" id="KW-0238">DNA-binding</keyword>
<evidence type="ECO:0000256" key="4">
    <source>
        <dbReference type="SAM" id="Coils"/>
    </source>
</evidence>
<comment type="similarity">
    <text evidence="1">Belongs to the 'phage' integrase family.</text>
</comment>
<feature type="coiled-coil region" evidence="4">
    <location>
        <begin position="56"/>
        <end position="90"/>
    </location>
</feature>
<dbReference type="PANTHER" id="PTHR30349">
    <property type="entry name" value="PHAGE INTEGRASE-RELATED"/>
    <property type="match status" value="1"/>
</dbReference>
<feature type="domain" description="Tyr recombinase" evidence="5">
    <location>
        <begin position="228"/>
        <end position="408"/>
    </location>
</feature>
<evidence type="ECO:0000256" key="2">
    <source>
        <dbReference type="ARBA" id="ARBA00023125"/>
    </source>
</evidence>
<keyword evidence="3" id="KW-0233">DNA recombination</keyword>
<dbReference type="InterPro" id="IPR010998">
    <property type="entry name" value="Integrase_recombinase_N"/>
</dbReference>
<evidence type="ECO:0000256" key="3">
    <source>
        <dbReference type="ARBA" id="ARBA00023172"/>
    </source>
</evidence>
<dbReference type="Proteomes" id="UP000244174">
    <property type="component" value="Unassembled WGS sequence"/>
</dbReference>
<dbReference type="Gene3D" id="1.10.443.10">
    <property type="entry name" value="Intergrase catalytic core"/>
    <property type="match status" value="1"/>
</dbReference>
<comment type="caution">
    <text evidence="7">The sequence shown here is derived from an EMBL/GenBank/DDBJ whole genome shotgun (WGS) entry which is preliminary data.</text>
</comment>
<dbReference type="InterPro" id="IPR002104">
    <property type="entry name" value="Integrase_catalytic"/>
</dbReference>
<dbReference type="Pfam" id="PF13102">
    <property type="entry name" value="Phage_int_SAM_5"/>
    <property type="match status" value="1"/>
</dbReference>
<accession>A0A2T6AK47</accession>
<evidence type="ECO:0000313" key="8">
    <source>
        <dbReference type="Proteomes" id="UP000244174"/>
    </source>
</evidence>
<protein>
    <submittedName>
        <fullName evidence="7">Phage integrase family protein</fullName>
    </submittedName>
</protein>
<dbReference type="SUPFAM" id="SSF56349">
    <property type="entry name" value="DNA breaking-rejoining enzymes"/>
    <property type="match status" value="1"/>
</dbReference>
<proteinExistence type="inferred from homology"/>
<dbReference type="PANTHER" id="PTHR30349:SF64">
    <property type="entry name" value="PROPHAGE INTEGRASE INTD-RELATED"/>
    <property type="match status" value="1"/>
</dbReference>
<sequence length="438" mass="50422">MAISFYIQSKNNPAPIYVRVREGRSVDAKSKTGLVIDPQHFQKNKIKIIRMIAGADAETKKNIQVQNDELNKLQSKLDEIRTSISTALNNRQDYETINSDWLKDIINPKQDLEIPNQLTEFFDFYLQARRGEIAGSTYKKLNTTKNRFSKFQNDYKVLHIQEVNKSVIQSFKKWCTDKYDYNTMLGSIKNLLTVLNYAKENGLPVHPEYEYITKGMKYKKHERIYLSLEEIEQINSTKILNKDLDAAKDWLVISCYTAQRVSDFLNFKKKDVTLHLKDGVEIPCLTITQKKTGKPVGLPLAPPVMKILNKRNGNFPPTFSTDPNSNATLYNRLIKDVCRLAGLKQKVEVMRKTGKNKLYEKKTVAKYKAVTSHIGRRSFATNYYGKIATPLLLDATGHSSERQFQAYVGKPPHHNINILYDGIVRIYKETKKKIKKTA</sequence>
<dbReference type="Pfam" id="PF00589">
    <property type="entry name" value="Phage_integrase"/>
    <property type="match status" value="1"/>
</dbReference>
<keyword evidence="8" id="KW-1185">Reference proteome</keyword>
<dbReference type="InterPro" id="IPR050090">
    <property type="entry name" value="Tyrosine_recombinase_XerCD"/>
</dbReference>